<protein>
    <submittedName>
        <fullName evidence="2">Unannotated protein</fullName>
    </submittedName>
</protein>
<organism evidence="2">
    <name type="scientific">freshwater metagenome</name>
    <dbReference type="NCBI Taxonomy" id="449393"/>
    <lineage>
        <taxon>unclassified sequences</taxon>
        <taxon>metagenomes</taxon>
        <taxon>ecological metagenomes</taxon>
    </lineage>
</organism>
<keyword evidence="1" id="KW-0472">Membrane</keyword>
<reference evidence="2" key="1">
    <citation type="submission" date="2020-05" db="EMBL/GenBank/DDBJ databases">
        <authorList>
            <person name="Chiriac C."/>
            <person name="Salcher M."/>
            <person name="Ghai R."/>
            <person name="Kavagutti S V."/>
        </authorList>
    </citation>
    <scope>NUCLEOTIDE SEQUENCE</scope>
</reference>
<proteinExistence type="predicted"/>
<feature type="transmembrane region" description="Helical" evidence="1">
    <location>
        <begin position="38"/>
        <end position="58"/>
    </location>
</feature>
<evidence type="ECO:0000313" key="2">
    <source>
        <dbReference type="EMBL" id="CAB4647051.1"/>
    </source>
</evidence>
<feature type="transmembrane region" description="Helical" evidence="1">
    <location>
        <begin position="12"/>
        <end position="32"/>
    </location>
</feature>
<keyword evidence="1" id="KW-1133">Transmembrane helix</keyword>
<sequence>MNSQEKAPKARHLWIGQTLEYIIGFVLASAAAQSPTPAIPAVFAGLVIANAATVKAPLSAFRLTNGRIHQIFGIGLSMAALIAAVVMDLDVTTRAMLIGLAGAEGFVSVRFGHGIRATST</sequence>
<accession>A0A6J6KB35</accession>
<dbReference type="EMBL" id="CAEZWJ010000006">
    <property type="protein sequence ID" value="CAB4647051.1"/>
    <property type="molecule type" value="Genomic_DNA"/>
</dbReference>
<feature type="transmembrane region" description="Helical" evidence="1">
    <location>
        <begin position="70"/>
        <end position="87"/>
    </location>
</feature>
<evidence type="ECO:0000256" key="1">
    <source>
        <dbReference type="SAM" id="Phobius"/>
    </source>
</evidence>
<keyword evidence="1" id="KW-0812">Transmembrane</keyword>
<name>A0A6J6KB35_9ZZZZ</name>
<dbReference type="AlphaFoldDB" id="A0A6J6KB35"/>
<gene>
    <name evidence="2" type="ORF">UFOPK2214_00316</name>
</gene>